<evidence type="ECO:0000313" key="3">
    <source>
        <dbReference type="EMBL" id="GBM58766.1"/>
    </source>
</evidence>
<comment type="caution">
    <text evidence="3">The sequence shown here is derived from an EMBL/GenBank/DDBJ whole genome shotgun (WGS) entry which is preliminary data.</text>
</comment>
<name>A0A4Y2H1C9_ARAVE</name>
<evidence type="ECO:0000256" key="1">
    <source>
        <dbReference type="ARBA" id="ARBA00023125"/>
    </source>
</evidence>
<dbReference type="OrthoDB" id="6431703at2759"/>
<protein>
    <recommendedName>
        <fullName evidence="2">HTH CENPB-type domain-containing protein</fullName>
    </recommendedName>
</protein>
<dbReference type="AlphaFoldDB" id="A0A4Y2H1C9"/>
<reference evidence="3 4" key="1">
    <citation type="journal article" date="2019" name="Sci. Rep.">
        <title>Orb-weaving spider Araneus ventricosus genome elucidates the spidroin gene catalogue.</title>
        <authorList>
            <person name="Kono N."/>
            <person name="Nakamura H."/>
            <person name="Ohtoshi R."/>
            <person name="Moran D.A.P."/>
            <person name="Shinohara A."/>
            <person name="Yoshida Y."/>
            <person name="Fujiwara M."/>
            <person name="Mori M."/>
            <person name="Tomita M."/>
            <person name="Arakawa K."/>
        </authorList>
    </citation>
    <scope>NUCLEOTIDE SEQUENCE [LARGE SCALE GENOMIC DNA]</scope>
</reference>
<evidence type="ECO:0000259" key="2">
    <source>
        <dbReference type="PROSITE" id="PS51253"/>
    </source>
</evidence>
<feature type="domain" description="HTH CENPB-type" evidence="2">
    <location>
        <begin position="1"/>
        <end position="37"/>
    </location>
</feature>
<gene>
    <name evidence="3" type="ORF">AVEN_179319_1</name>
</gene>
<dbReference type="Proteomes" id="UP000499080">
    <property type="component" value="Unassembled WGS sequence"/>
</dbReference>
<dbReference type="InterPro" id="IPR006600">
    <property type="entry name" value="HTH_CenpB_DNA-bd_dom"/>
</dbReference>
<keyword evidence="1" id="KW-0238">DNA-binding</keyword>
<organism evidence="3 4">
    <name type="scientific">Araneus ventricosus</name>
    <name type="common">Orbweaver spider</name>
    <name type="synonym">Epeira ventricosa</name>
    <dbReference type="NCBI Taxonomy" id="182803"/>
    <lineage>
        <taxon>Eukaryota</taxon>
        <taxon>Metazoa</taxon>
        <taxon>Ecdysozoa</taxon>
        <taxon>Arthropoda</taxon>
        <taxon>Chelicerata</taxon>
        <taxon>Arachnida</taxon>
        <taxon>Araneae</taxon>
        <taxon>Araneomorphae</taxon>
        <taxon>Entelegynae</taxon>
        <taxon>Araneoidea</taxon>
        <taxon>Araneidae</taxon>
        <taxon>Araneus</taxon>
    </lineage>
</organism>
<evidence type="ECO:0000313" key="4">
    <source>
        <dbReference type="Proteomes" id="UP000499080"/>
    </source>
</evidence>
<proteinExistence type="predicted"/>
<dbReference type="Pfam" id="PF03221">
    <property type="entry name" value="HTH_Tnp_Tc5"/>
    <property type="match status" value="1"/>
</dbReference>
<dbReference type="GO" id="GO:0003677">
    <property type="term" value="F:DNA binding"/>
    <property type="evidence" value="ECO:0007669"/>
    <property type="project" value="UniProtKB-KW"/>
</dbReference>
<sequence>MRSKSEQFASALGNQDFKASTNWLNGFKDGNGISFKAVCGESGAVNIQAADEWRKHLKEIIQEKKQKNIFNVDETGRFYKCIPNKILAFKREACSG</sequence>
<dbReference type="EMBL" id="BGPR01001649">
    <property type="protein sequence ID" value="GBM58766.1"/>
    <property type="molecule type" value="Genomic_DNA"/>
</dbReference>
<keyword evidence="4" id="KW-1185">Reference proteome</keyword>
<dbReference type="Gene3D" id="1.10.10.60">
    <property type="entry name" value="Homeodomain-like"/>
    <property type="match status" value="1"/>
</dbReference>
<accession>A0A4Y2H1C9</accession>
<dbReference type="PROSITE" id="PS51253">
    <property type="entry name" value="HTH_CENPB"/>
    <property type="match status" value="1"/>
</dbReference>